<feature type="non-terminal residue" evidence="6">
    <location>
        <position position="320"/>
    </location>
</feature>
<dbReference type="PANTHER" id="PTHR10272">
    <property type="entry name" value="PLATELET-ACTIVATING FACTOR ACETYLHYDROLASE"/>
    <property type="match status" value="1"/>
</dbReference>
<dbReference type="InterPro" id="IPR016715">
    <property type="entry name" value="PAF_acetylhydro_eukaryote"/>
</dbReference>
<dbReference type="PANTHER" id="PTHR10272:SF0">
    <property type="entry name" value="PLATELET-ACTIVATING FACTOR ACETYLHYDROLASE"/>
    <property type="match status" value="1"/>
</dbReference>
<reference evidence="6 7" key="1">
    <citation type="submission" date="2024-05" db="EMBL/GenBank/DDBJ databases">
        <authorList>
            <person name="Wallberg A."/>
        </authorList>
    </citation>
    <scope>NUCLEOTIDE SEQUENCE [LARGE SCALE GENOMIC DNA]</scope>
</reference>
<dbReference type="PIRSF" id="PIRSF018169">
    <property type="entry name" value="PAF_acetylhydrolase"/>
    <property type="match status" value="1"/>
</dbReference>
<feature type="active site" description="Nucleophile" evidence="5">
    <location>
        <position position="166"/>
    </location>
</feature>
<dbReference type="InterPro" id="IPR029058">
    <property type="entry name" value="AB_hydrolase_fold"/>
</dbReference>
<evidence type="ECO:0000313" key="6">
    <source>
        <dbReference type="EMBL" id="CAL4130997.1"/>
    </source>
</evidence>
<keyword evidence="3" id="KW-0442">Lipid degradation</keyword>
<accession>A0AAV2RPS7</accession>
<comment type="caution">
    <text evidence="6">The sequence shown here is derived from an EMBL/GenBank/DDBJ whole genome shotgun (WGS) entry which is preliminary data.</text>
</comment>
<keyword evidence="7" id="KW-1185">Reference proteome</keyword>
<gene>
    <name evidence="6" type="ORF">MNOR_LOCUS26666</name>
</gene>
<dbReference type="Pfam" id="PF03403">
    <property type="entry name" value="PAF-AH_p_II"/>
    <property type="match status" value="1"/>
</dbReference>
<evidence type="ECO:0000256" key="3">
    <source>
        <dbReference type="ARBA" id="ARBA00022963"/>
    </source>
</evidence>
<evidence type="ECO:0000256" key="2">
    <source>
        <dbReference type="ARBA" id="ARBA00022801"/>
    </source>
</evidence>
<feature type="active site" description="Charge relay system" evidence="5">
    <location>
        <position position="245"/>
    </location>
</feature>
<dbReference type="AlphaFoldDB" id="A0AAV2RPS7"/>
<sequence>MNRRTVYFVTSISLIEEFRISRTLRGAMCPAIWNAKLKEGQYPVIVFSHGLSANRSFYSSFCTEMASNGFIVAAVEHRDRSACASFILNEGGEKEFLYFKTLDPDTKEYELRNQQIKVRVEESIRTLDVLEKLNIGGLKDELESGFDLSQLVGRLDLSQVVMSGHSFGGGTTINTLAKDKRFKIGVALDPWLFPIKDDIEDIGPKVSQPLICISTERFQTKANLSAMNNLPEETANFVTIKGTVHQNQADTPFVLNYIGRVIGGTSSTLDPHVAMDINNNLALRFICKQLVTSKQESIAAAKRILEDNKNEIIYGLYSKL</sequence>
<dbReference type="GO" id="GO:0003847">
    <property type="term" value="F:1-alkyl-2-acetylglycerophosphocholine esterase activity"/>
    <property type="evidence" value="ECO:0007669"/>
    <property type="project" value="UniProtKB-EC"/>
</dbReference>
<dbReference type="EMBL" id="CAXKWB010026962">
    <property type="protein sequence ID" value="CAL4130997.1"/>
    <property type="molecule type" value="Genomic_DNA"/>
</dbReference>
<evidence type="ECO:0000256" key="1">
    <source>
        <dbReference type="ARBA" id="ARBA00013201"/>
    </source>
</evidence>
<dbReference type="Proteomes" id="UP001497623">
    <property type="component" value="Unassembled WGS sequence"/>
</dbReference>
<dbReference type="Gene3D" id="3.40.50.1820">
    <property type="entry name" value="alpha/beta hydrolase"/>
    <property type="match status" value="1"/>
</dbReference>
<dbReference type="SUPFAM" id="SSF53474">
    <property type="entry name" value="alpha/beta-Hydrolases"/>
    <property type="match status" value="1"/>
</dbReference>
<evidence type="ECO:0000313" key="7">
    <source>
        <dbReference type="Proteomes" id="UP001497623"/>
    </source>
</evidence>
<protein>
    <recommendedName>
        <fullName evidence="1">1-alkyl-2-acetylglycerophosphocholine esterase</fullName>
        <ecNumber evidence="1">3.1.1.47</ecNumber>
    </recommendedName>
</protein>
<keyword evidence="4" id="KW-0443">Lipid metabolism</keyword>
<feature type="active site" description="Charge relay system" evidence="5">
    <location>
        <position position="189"/>
    </location>
</feature>
<proteinExistence type="predicted"/>
<dbReference type="GO" id="GO:0016042">
    <property type="term" value="P:lipid catabolic process"/>
    <property type="evidence" value="ECO:0007669"/>
    <property type="project" value="UniProtKB-KW"/>
</dbReference>
<name>A0AAV2RPS7_MEGNR</name>
<evidence type="ECO:0000256" key="4">
    <source>
        <dbReference type="ARBA" id="ARBA00023098"/>
    </source>
</evidence>
<evidence type="ECO:0000256" key="5">
    <source>
        <dbReference type="PIRSR" id="PIRSR018169-1"/>
    </source>
</evidence>
<dbReference type="EC" id="3.1.1.47" evidence="1"/>
<organism evidence="6 7">
    <name type="scientific">Meganyctiphanes norvegica</name>
    <name type="common">Northern krill</name>
    <name type="synonym">Thysanopoda norvegica</name>
    <dbReference type="NCBI Taxonomy" id="48144"/>
    <lineage>
        <taxon>Eukaryota</taxon>
        <taxon>Metazoa</taxon>
        <taxon>Ecdysozoa</taxon>
        <taxon>Arthropoda</taxon>
        <taxon>Crustacea</taxon>
        <taxon>Multicrustacea</taxon>
        <taxon>Malacostraca</taxon>
        <taxon>Eumalacostraca</taxon>
        <taxon>Eucarida</taxon>
        <taxon>Euphausiacea</taxon>
        <taxon>Euphausiidae</taxon>
        <taxon>Meganyctiphanes</taxon>
    </lineage>
</organism>
<keyword evidence="2" id="KW-0378">Hydrolase</keyword>